<dbReference type="InterPro" id="IPR050681">
    <property type="entry name" value="CDF/SLC30A"/>
</dbReference>
<dbReference type="GO" id="GO:0005385">
    <property type="term" value="F:zinc ion transmembrane transporter activity"/>
    <property type="evidence" value="ECO:0007669"/>
    <property type="project" value="TreeGrafter"/>
</dbReference>
<dbReference type="PANTHER" id="PTHR11562">
    <property type="entry name" value="CATION EFFLUX PROTEIN/ ZINC TRANSPORTER"/>
    <property type="match status" value="1"/>
</dbReference>
<dbReference type="InterPro" id="IPR058533">
    <property type="entry name" value="Cation_efflux_TM"/>
</dbReference>
<evidence type="ECO:0000256" key="1">
    <source>
        <dbReference type="ARBA" id="ARBA00004141"/>
    </source>
</evidence>
<comment type="similarity">
    <text evidence="2">Belongs to the cation diffusion facilitator (CDF) transporter (TC 2.A.4) family. SLC30A subfamily.</text>
</comment>
<evidence type="ECO:0000256" key="8">
    <source>
        <dbReference type="ARBA" id="ARBA00023136"/>
    </source>
</evidence>
<dbReference type="EMBL" id="CP018799">
    <property type="protein sequence ID" value="ATX79711.1"/>
    <property type="molecule type" value="Genomic_DNA"/>
</dbReference>
<gene>
    <name evidence="12" type="ORF">Ga0123461_1294</name>
</gene>
<keyword evidence="3" id="KW-0813">Transport</keyword>
<dbReference type="PANTHER" id="PTHR11562:SF17">
    <property type="entry name" value="RE54080P-RELATED"/>
    <property type="match status" value="1"/>
</dbReference>
<evidence type="ECO:0000259" key="11">
    <source>
        <dbReference type="Pfam" id="PF16916"/>
    </source>
</evidence>
<keyword evidence="5" id="KW-0864">Zinc transport</keyword>
<dbReference type="InterPro" id="IPR027470">
    <property type="entry name" value="Cation_efflux_CTD"/>
</dbReference>
<dbReference type="AlphaFoldDB" id="A0A2K8L1L2"/>
<evidence type="ECO:0000256" key="3">
    <source>
        <dbReference type="ARBA" id="ARBA00022448"/>
    </source>
</evidence>
<dbReference type="Proteomes" id="UP000231701">
    <property type="component" value="Chromosome"/>
</dbReference>
<dbReference type="Pfam" id="PF01545">
    <property type="entry name" value="Cation_efflux"/>
    <property type="match status" value="1"/>
</dbReference>
<proteinExistence type="inferred from homology"/>
<keyword evidence="6 9" id="KW-1133">Transmembrane helix</keyword>
<keyword evidence="7" id="KW-0406">Ion transport</keyword>
<evidence type="ECO:0000256" key="9">
    <source>
        <dbReference type="SAM" id="Phobius"/>
    </source>
</evidence>
<protein>
    <submittedName>
        <fullName evidence="12">Cobalt-zinc-cadmium efflux system protein</fullName>
    </submittedName>
</protein>
<dbReference type="GO" id="GO:0005886">
    <property type="term" value="C:plasma membrane"/>
    <property type="evidence" value="ECO:0007669"/>
    <property type="project" value="TreeGrafter"/>
</dbReference>
<feature type="domain" description="Cation efflux protein cytoplasmic" evidence="11">
    <location>
        <begin position="211"/>
        <end position="282"/>
    </location>
</feature>
<comment type="subcellular location">
    <subcellularLocation>
        <location evidence="1">Membrane</location>
        <topology evidence="1">Multi-pass membrane protein</topology>
    </subcellularLocation>
</comment>
<feature type="transmembrane region" description="Helical" evidence="9">
    <location>
        <begin position="20"/>
        <end position="37"/>
    </location>
</feature>
<reference evidence="12 13" key="1">
    <citation type="submission" date="2016-12" db="EMBL/GenBank/DDBJ databases">
        <title>Isolation and genomic insights into novel planktonic Zetaproteobacteria from stratified waters of the Chesapeake Bay.</title>
        <authorList>
            <person name="McAllister S.M."/>
            <person name="Kato S."/>
            <person name="Chan C.S."/>
            <person name="Chiu B.K."/>
            <person name="Field E.K."/>
        </authorList>
    </citation>
    <scope>NUCLEOTIDE SEQUENCE [LARGE SCALE GENOMIC DNA]</scope>
    <source>
        <strain evidence="12 13">CP-5</strain>
    </source>
</reference>
<dbReference type="SUPFAM" id="SSF160240">
    <property type="entry name" value="Cation efflux protein cytoplasmic domain-like"/>
    <property type="match status" value="1"/>
</dbReference>
<evidence type="ECO:0000256" key="6">
    <source>
        <dbReference type="ARBA" id="ARBA00022989"/>
    </source>
</evidence>
<dbReference type="Pfam" id="PF16916">
    <property type="entry name" value="ZT_dimer"/>
    <property type="match status" value="1"/>
</dbReference>
<evidence type="ECO:0000256" key="4">
    <source>
        <dbReference type="ARBA" id="ARBA00022692"/>
    </source>
</evidence>
<dbReference type="InterPro" id="IPR027469">
    <property type="entry name" value="Cation_efflux_TMD_sf"/>
</dbReference>
<feature type="transmembrane region" description="Helical" evidence="9">
    <location>
        <begin position="150"/>
        <end position="175"/>
    </location>
</feature>
<organism evidence="12 13">
    <name type="scientific">Mariprofundus aestuarium</name>
    <dbReference type="NCBI Taxonomy" id="1921086"/>
    <lineage>
        <taxon>Bacteria</taxon>
        <taxon>Pseudomonadati</taxon>
        <taxon>Pseudomonadota</taxon>
        <taxon>Candidatius Mariprofundia</taxon>
        <taxon>Mariprofundales</taxon>
        <taxon>Mariprofundaceae</taxon>
        <taxon>Mariprofundus</taxon>
    </lineage>
</organism>
<evidence type="ECO:0000313" key="12">
    <source>
        <dbReference type="EMBL" id="ATX79711.1"/>
    </source>
</evidence>
<dbReference type="SUPFAM" id="SSF161111">
    <property type="entry name" value="Cation efflux protein transmembrane domain-like"/>
    <property type="match status" value="1"/>
</dbReference>
<keyword evidence="4 9" id="KW-0812">Transmembrane</keyword>
<feature type="transmembrane region" description="Helical" evidence="9">
    <location>
        <begin position="84"/>
        <end position="103"/>
    </location>
</feature>
<dbReference type="KEGG" id="maes:Ga0123461_1294"/>
<accession>A0A2K8L1L2</accession>
<dbReference type="InterPro" id="IPR002524">
    <property type="entry name" value="Cation_efflux"/>
</dbReference>
<evidence type="ECO:0000313" key="13">
    <source>
        <dbReference type="Proteomes" id="UP000231701"/>
    </source>
</evidence>
<dbReference type="InterPro" id="IPR036837">
    <property type="entry name" value="Cation_efflux_CTD_sf"/>
</dbReference>
<keyword evidence="13" id="KW-1185">Reference proteome</keyword>
<dbReference type="NCBIfam" id="TIGR01297">
    <property type="entry name" value="CDF"/>
    <property type="match status" value="1"/>
</dbReference>
<dbReference type="RefSeq" id="WP_232710053.1">
    <property type="nucleotide sequence ID" value="NZ_CP018799.1"/>
</dbReference>
<feature type="transmembrane region" description="Helical" evidence="9">
    <location>
        <begin position="115"/>
        <end position="138"/>
    </location>
</feature>
<keyword evidence="8 9" id="KW-0472">Membrane</keyword>
<feature type="transmembrane region" description="Helical" evidence="9">
    <location>
        <begin position="181"/>
        <end position="198"/>
    </location>
</feature>
<feature type="domain" description="Cation efflux protein transmembrane" evidence="10">
    <location>
        <begin position="20"/>
        <end position="206"/>
    </location>
</feature>
<name>A0A2K8L1L2_MARES</name>
<sequence length="298" mass="32055">MSGHHHHSHHGHSHHHLDMALALTALFAIVEFAGGWISNSLALLADAVHMSSDVVALGVAAFAGRLAMKPAHDGMTYGYGRARVLAAQANGVALWFLSGWIVWEAFGRLVEPPEVQGLIVIVVGFVGLAVNLVILKWLHGAHDINTRAAYWHVLGDTLGSVAAIVAGAVIFFTGWMPIDPILSFLVAGILAWGGWSLLRETTGELMAATPSDVDLLMLEKAMCGVKGVKETHHIHIWKMPDGGRALSAHVVVENLSHWDRTLAALQHSLREAGVEHATLQPESDSEGCSHHCCEPCNH</sequence>
<evidence type="ECO:0000259" key="10">
    <source>
        <dbReference type="Pfam" id="PF01545"/>
    </source>
</evidence>
<dbReference type="Gene3D" id="1.20.1510.10">
    <property type="entry name" value="Cation efflux protein transmembrane domain"/>
    <property type="match status" value="1"/>
</dbReference>
<evidence type="ECO:0000256" key="7">
    <source>
        <dbReference type="ARBA" id="ARBA00023065"/>
    </source>
</evidence>
<keyword evidence="5" id="KW-0862">Zinc</keyword>
<evidence type="ECO:0000256" key="2">
    <source>
        <dbReference type="ARBA" id="ARBA00008873"/>
    </source>
</evidence>
<evidence type="ECO:0000256" key="5">
    <source>
        <dbReference type="ARBA" id="ARBA00022906"/>
    </source>
</evidence>